<dbReference type="AlphaFoldDB" id="A0A931FCS8"/>
<dbReference type="Proteomes" id="UP000657385">
    <property type="component" value="Unassembled WGS sequence"/>
</dbReference>
<evidence type="ECO:0000313" key="1">
    <source>
        <dbReference type="EMBL" id="MBF9070037.1"/>
    </source>
</evidence>
<dbReference type="RefSeq" id="WP_196195206.1">
    <property type="nucleotide sequence ID" value="NZ_JADPRT010000007.1"/>
</dbReference>
<reference evidence="1" key="1">
    <citation type="submission" date="2020-11" db="EMBL/GenBank/DDBJ databases">
        <title>Isolation and identification of active actinomycetes.</title>
        <authorList>
            <person name="Yu B."/>
        </authorList>
    </citation>
    <scope>NUCLEOTIDE SEQUENCE</scope>
    <source>
        <strain evidence="1">NEAU-YB345</strain>
    </source>
</reference>
<dbReference type="EMBL" id="JADPRT010000007">
    <property type="protein sequence ID" value="MBF9070037.1"/>
    <property type="molecule type" value="Genomic_DNA"/>
</dbReference>
<comment type="caution">
    <text evidence="1">The sequence shown here is derived from an EMBL/GenBank/DDBJ whole genome shotgun (WGS) entry which is preliminary data.</text>
</comment>
<protein>
    <submittedName>
        <fullName evidence="1">Uncharacterized protein</fullName>
    </submittedName>
</protein>
<accession>A0A931FCS8</accession>
<organism evidence="1 2">
    <name type="scientific">Streptacidiphilus fuscans</name>
    <dbReference type="NCBI Taxonomy" id="2789292"/>
    <lineage>
        <taxon>Bacteria</taxon>
        <taxon>Bacillati</taxon>
        <taxon>Actinomycetota</taxon>
        <taxon>Actinomycetes</taxon>
        <taxon>Kitasatosporales</taxon>
        <taxon>Streptomycetaceae</taxon>
        <taxon>Streptacidiphilus</taxon>
    </lineage>
</organism>
<evidence type="ECO:0000313" key="2">
    <source>
        <dbReference type="Proteomes" id="UP000657385"/>
    </source>
</evidence>
<sequence length="77" mass="8448">MPGSTTIGRTERLVMLSHHDAERLADTMDRMAQLLASDGADRITDAQVAKLCGGDASMRAEYAQWATELGRYVRGHL</sequence>
<keyword evidence="2" id="KW-1185">Reference proteome</keyword>
<gene>
    <name evidence="1" type="ORF">I2501_18605</name>
</gene>
<name>A0A931FCS8_9ACTN</name>
<proteinExistence type="predicted"/>